<evidence type="ECO:0000313" key="1">
    <source>
        <dbReference type="EMBL" id="SAL87625.1"/>
    </source>
</evidence>
<gene>
    <name evidence="1" type="ORF">AWB74_08192</name>
</gene>
<dbReference type="EMBL" id="FCOM02000097">
    <property type="protein sequence ID" value="SAL87625.1"/>
    <property type="molecule type" value="Genomic_DNA"/>
</dbReference>
<comment type="caution">
    <text evidence="1">The sequence shown here is derived from an EMBL/GenBank/DDBJ whole genome shotgun (WGS) entry which is preliminary data.</text>
</comment>
<keyword evidence="2" id="KW-1185">Reference proteome</keyword>
<sequence>MLFGRNGTDTDLTHPSNKVKAAVICGNIWLQKFIAESPNGMVAGVATKTRTD</sequence>
<dbReference type="Proteomes" id="UP000055019">
    <property type="component" value="Unassembled WGS sequence"/>
</dbReference>
<evidence type="ECO:0000313" key="2">
    <source>
        <dbReference type="Proteomes" id="UP000055019"/>
    </source>
</evidence>
<proteinExistence type="predicted"/>
<name>A0A158L308_9BURK</name>
<dbReference type="AlphaFoldDB" id="A0A158L308"/>
<reference evidence="1" key="1">
    <citation type="submission" date="2016-01" db="EMBL/GenBank/DDBJ databases">
        <authorList>
            <person name="Peeters C."/>
        </authorList>
    </citation>
    <scope>NUCLEOTIDE SEQUENCE [LARGE SCALE GENOMIC DNA]</scope>
    <source>
        <strain evidence="1">LMG 29317</strain>
    </source>
</reference>
<accession>A0A158L308</accession>
<organism evidence="1 2">
    <name type="scientific">Caballeronia arvi</name>
    <dbReference type="NCBI Taxonomy" id="1777135"/>
    <lineage>
        <taxon>Bacteria</taxon>
        <taxon>Pseudomonadati</taxon>
        <taxon>Pseudomonadota</taxon>
        <taxon>Betaproteobacteria</taxon>
        <taxon>Burkholderiales</taxon>
        <taxon>Burkholderiaceae</taxon>
        <taxon>Caballeronia</taxon>
    </lineage>
</organism>
<protein>
    <submittedName>
        <fullName evidence="1">Uncharacterized protein</fullName>
    </submittedName>
</protein>